<accession>A0A848K9T8</accession>
<dbReference type="AlphaFoldDB" id="A0A848K9T8"/>
<dbReference type="Pfam" id="PF10604">
    <property type="entry name" value="Polyketide_cyc2"/>
    <property type="match status" value="1"/>
</dbReference>
<dbReference type="CDD" id="cd07812">
    <property type="entry name" value="SRPBCC"/>
    <property type="match status" value="1"/>
</dbReference>
<reference evidence="1 2" key="1">
    <citation type="submission" date="2019-05" db="EMBL/GenBank/DDBJ databases">
        <authorList>
            <person name="Lee S.D."/>
        </authorList>
    </citation>
    <scope>NUCLEOTIDE SEQUENCE [LARGE SCALE GENOMIC DNA]</scope>
    <source>
        <strain evidence="1 2">YC2-7</strain>
    </source>
</reference>
<dbReference type="EMBL" id="VCQU01000003">
    <property type="protein sequence ID" value="NMN95675.1"/>
    <property type="molecule type" value="Genomic_DNA"/>
</dbReference>
<dbReference type="Proteomes" id="UP000535543">
    <property type="component" value="Unassembled WGS sequence"/>
</dbReference>
<protein>
    <submittedName>
        <fullName evidence="1">SRPBCC family protein</fullName>
    </submittedName>
</protein>
<evidence type="ECO:0000313" key="2">
    <source>
        <dbReference type="Proteomes" id="UP000535543"/>
    </source>
</evidence>
<gene>
    <name evidence="1" type="ORF">FGL95_11580</name>
</gene>
<name>A0A848K9T8_9NOCA</name>
<dbReference type="RefSeq" id="WP_169586761.1">
    <property type="nucleotide sequence ID" value="NZ_VCQU01000003.1"/>
</dbReference>
<dbReference type="InterPro" id="IPR023393">
    <property type="entry name" value="START-like_dom_sf"/>
</dbReference>
<comment type="caution">
    <text evidence="1">The sequence shown here is derived from an EMBL/GenBank/DDBJ whole genome shotgun (WGS) entry which is preliminary data.</text>
</comment>
<sequence length="142" mass="15334">MATVKTTATFDATPDKVWAVVSDLPRWGEWLVIHRSWQGDVPASVSAGAVATANANVMNMPIAIEWTVDNLSPLHRLAMSGKTRAGILLSLRLDLVPVDDRTRLDIEIVINGGMIDSPMGGIFRKTLTGALDKSSRRLGALL</sequence>
<proteinExistence type="predicted"/>
<dbReference type="Gene3D" id="3.30.530.20">
    <property type="match status" value="1"/>
</dbReference>
<reference evidence="1 2" key="2">
    <citation type="submission" date="2020-06" db="EMBL/GenBank/DDBJ databases">
        <title>Antribacter stalactiti gen. nov., sp. nov., a new member of the family Nacardiaceae isolated from a cave.</title>
        <authorList>
            <person name="Kim I.S."/>
        </authorList>
    </citation>
    <scope>NUCLEOTIDE SEQUENCE [LARGE SCALE GENOMIC DNA]</scope>
    <source>
        <strain evidence="1 2">YC2-7</strain>
    </source>
</reference>
<evidence type="ECO:0000313" key="1">
    <source>
        <dbReference type="EMBL" id="NMN95675.1"/>
    </source>
</evidence>
<organism evidence="1 2">
    <name type="scientific">Antrihabitans stalactiti</name>
    <dbReference type="NCBI Taxonomy" id="2584121"/>
    <lineage>
        <taxon>Bacteria</taxon>
        <taxon>Bacillati</taxon>
        <taxon>Actinomycetota</taxon>
        <taxon>Actinomycetes</taxon>
        <taxon>Mycobacteriales</taxon>
        <taxon>Nocardiaceae</taxon>
        <taxon>Antrihabitans</taxon>
    </lineage>
</organism>
<keyword evidence="2" id="KW-1185">Reference proteome</keyword>
<dbReference type="SUPFAM" id="SSF55961">
    <property type="entry name" value="Bet v1-like"/>
    <property type="match status" value="1"/>
</dbReference>
<dbReference type="InterPro" id="IPR019587">
    <property type="entry name" value="Polyketide_cyclase/dehydratase"/>
</dbReference>